<accession>A0ABQ6IJB8</accession>
<dbReference type="Proteomes" id="UP001157125">
    <property type="component" value="Unassembled WGS sequence"/>
</dbReference>
<dbReference type="EMBL" id="BSUN01000001">
    <property type="protein sequence ID" value="GMA37247.1"/>
    <property type="molecule type" value="Genomic_DNA"/>
</dbReference>
<feature type="compositionally biased region" description="Basic and acidic residues" evidence="1">
    <location>
        <begin position="105"/>
        <end position="128"/>
    </location>
</feature>
<protein>
    <submittedName>
        <fullName evidence="2">Uncharacterized protein</fullName>
    </submittedName>
</protein>
<evidence type="ECO:0000313" key="2">
    <source>
        <dbReference type="EMBL" id="GMA37247.1"/>
    </source>
</evidence>
<keyword evidence="3" id="KW-1185">Reference proteome</keyword>
<evidence type="ECO:0000313" key="3">
    <source>
        <dbReference type="Proteomes" id="UP001157125"/>
    </source>
</evidence>
<gene>
    <name evidence="2" type="ORF">GCM10025876_34510</name>
</gene>
<reference evidence="3" key="1">
    <citation type="journal article" date="2019" name="Int. J. Syst. Evol. Microbiol.">
        <title>The Global Catalogue of Microorganisms (GCM) 10K type strain sequencing project: providing services to taxonomists for standard genome sequencing and annotation.</title>
        <authorList>
            <consortium name="The Broad Institute Genomics Platform"/>
            <consortium name="The Broad Institute Genome Sequencing Center for Infectious Disease"/>
            <person name="Wu L."/>
            <person name="Ma J."/>
        </authorList>
    </citation>
    <scope>NUCLEOTIDE SEQUENCE [LARGE SCALE GENOMIC DNA]</scope>
    <source>
        <strain evidence="3">NBRC 112299</strain>
    </source>
</reference>
<sequence>MASPVGGDHRCEAVACALDMRDRTIDHGDAARCQGESRIGIEESRLGGEYGHGVAPLAHHAREVPMHRRRDQDAEALVAHLPAVAVRAMQDGSAPALGEARDVGQDIGDARGKDDRAGLDGARVRGSHESGALVGDRGDRARAELDPVAREFFAASGVEPRTAGCRRVPGCRERARRTDCEGCRRR</sequence>
<feature type="region of interest" description="Disordered" evidence="1">
    <location>
        <begin position="105"/>
        <end position="137"/>
    </location>
</feature>
<organism evidence="2 3">
    <name type="scientific">Demequina litorisediminis</name>
    <dbReference type="NCBI Taxonomy" id="1849022"/>
    <lineage>
        <taxon>Bacteria</taxon>
        <taxon>Bacillati</taxon>
        <taxon>Actinomycetota</taxon>
        <taxon>Actinomycetes</taxon>
        <taxon>Micrococcales</taxon>
        <taxon>Demequinaceae</taxon>
        <taxon>Demequina</taxon>
    </lineage>
</organism>
<comment type="caution">
    <text evidence="2">The sequence shown here is derived from an EMBL/GenBank/DDBJ whole genome shotgun (WGS) entry which is preliminary data.</text>
</comment>
<evidence type="ECO:0000256" key="1">
    <source>
        <dbReference type="SAM" id="MobiDB-lite"/>
    </source>
</evidence>
<name>A0ABQ6IJB8_9MICO</name>
<proteinExistence type="predicted"/>